<organism evidence="1 2">
    <name type="scientific">Clostridium thermobutyricum DSM 4928</name>
    <dbReference type="NCBI Taxonomy" id="1121339"/>
    <lineage>
        <taxon>Bacteria</taxon>
        <taxon>Bacillati</taxon>
        <taxon>Bacillota</taxon>
        <taxon>Clostridia</taxon>
        <taxon>Eubacteriales</taxon>
        <taxon>Clostridiaceae</taxon>
        <taxon>Clostridium</taxon>
    </lineage>
</organism>
<gene>
    <name evidence="1" type="ORF">CLTHE_14210</name>
</gene>
<dbReference type="AlphaFoldDB" id="A0A1V4SUZ8"/>
<proteinExistence type="predicted"/>
<accession>A0A1V4SUZ8</accession>
<dbReference type="Proteomes" id="UP000191448">
    <property type="component" value="Unassembled WGS sequence"/>
</dbReference>
<sequence>MMGLENLISLEQLQEVLEGKRIKVSKLIENNIFTRKTTIEDATVFLLLQEVINHNKRDIVVFKENGGWIIHISDILGKNIDEYKINICREKVA</sequence>
<dbReference type="RefSeq" id="WP_080022636.1">
    <property type="nucleotide sequence ID" value="NZ_LTAY01000037.1"/>
</dbReference>
<evidence type="ECO:0000313" key="1">
    <source>
        <dbReference type="EMBL" id="OPX47850.1"/>
    </source>
</evidence>
<reference evidence="1 2" key="1">
    <citation type="submission" date="2016-02" db="EMBL/GenBank/DDBJ databases">
        <title>Genome sequence of Clostridium thermobutyricum DSM 4928.</title>
        <authorList>
            <person name="Poehlein A."/>
            <person name="Daniel R."/>
        </authorList>
    </citation>
    <scope>NUCLEOTIDE SEQUENCE [LARGE SCALE GENOMIC DNA]</scope>
    <source>
        <strain evidence="1 2">DSM 4928</strain>
    </source>
</reference>
<protein>
    <submittedName>
        <fullName evidence="1">Uncharacterized protein</fullName>
    </submittedName>
</protein>
<name>A0A1V4SUZ8_9CLOT</name>
<evidence type="ECO:0000313" key="2">
    <source>
        <dbReference type="Proteomes" id="UP000191448"/>
    </source>
</evidence>
<comment type="caution">
    <text evidence="1">The sequence shown here is derived from an EMBL/GenBank/DDBJ whole genome shotgun (WGS) entry which is preliminary data.</text>
</comment>
<dbReference type="EMBL" id="LTAY01000037">
    <property type="protein sequence ID" value="OPX47850.1"/>
    <property type="molecule type" value="Genomic_DNA"/>
</dbReference>